<dbReference type="EMBL" id="JBHLWP010000013">
    <property type="protein sequence ID" value="MFC0253110.1"/>
    <property type="molecule type" value="Genomic_DNA"/>
</dbReference>
<organism evidence="2 3">
    <name type="scientific">Massilia consociata</name>
    <dbReference type="NCBI Taxonomy" id="760117"/>
    <lineage>
        <taxon>Bacteria</taxon>
        <taxon>Pseudomonadati</taxon>
        <taxon>Pseudomonadota</taxon>
        <taxon>Betaproteobacteria</taxon>
        <taxon>Burkholderiales</taxon>
        <taxon>Oxalobacteraceae</taxon>
        <taxon>Telluria group</taxon>
        <taxon>Massilia</taxon>
    </lineage>
</organism>
<comment type="caution">
    <text evidence="2">The sequence shown here is derived from an EMBL/GenBank/DDBJ whole genome shotgun (WGS) entry which is preliminary data.</text>
</comment>
<dbReference type="PANTHER" id="PTHR37166:SF1">
    <property type="entry name" value="PROTEIN FLAG"/>
    <property type="match status" value="1"/>
</dbReference>
<gene>
    <name evidence="2" type="ORF">ACFFJK_14515</name>
</gene>
<dbReference type="Gene3D" id="3.30.160.170">
    <property type="entry name" value="FlaG-like"/>
    <property type="match status" value="1"/>
</dbReference>
<name>A0ABV6FHV4_9BURK</name>
<dbReference type="InterPro" id="IPR035924">
    <property type="entry name" value="FlaG-like_sf"/>
</dbReference>
<dbReference type="RefSeq" id="WP_379680069.1">
    <property type="nucleotide sequence ID" value="NZ_JBHLWP010000013.1"/>
</dbReference>
<keyword evidence="2" id="KW-0969">Cilium</keyword>
<keyword evidence="2" id="KW-0966">Cell projection</keyword>
<dbReference type="Proteomes" id="UP001589773">
    <property type="component" value="Unassembled WGS sequence"/>
</dbReference>
<evidence type="ECO:0000256" key="1">
    <source>
        <dbReference type="SAM" id="MobiDB-lite"/>
    </source>
</evidence>
<keyword evidence="2" id="KW-0282">Flagellum</keyword>
<proteinExistence type="predicted"/>
<evidence type="ECO:0000313" key="2">
    <source>
        <dbReference type="EMBL" id="MFC0253110.1"/>
    </source>
</evidence>
<accession>A0ABV6FHV4</accession>
<dbReference type="Pfam" id="PF03646">
    <property type="entry name" value="FlaG"/>
    <property type="match status" value="1"/>
</dbReference>
<protein>
    <submittedName>
        <fullName evidence="2">Flagellar protein FlaG</fullName>
    </submittedName>
</protein>
<dbReference type="SUPFAM" id="SSF160214">
    <property type="entry name" value="FlaG-like"/>
    <property type="match status" value="1"/>
</dbReference>
<feature type="region of interest" description="Disordered" evidence="1">
    <location>
        <begin position="24"/>
        <end position="52"/>
    </location>
</feature>
<keyword evidence="3" id="KW-1185">Reference proteome</keyword>
<sequence>MNIQSLGSPVASRLEERTLPAVEQQNVQSARGATSAVAPDAVQPVREQPSREQVSDAVKKINEGMAASAQSLEFAIDEESKEIVVKIIDQGTREVVRQIPSVEALEIAKSIDKMRGLLISQTA</sequence>
<reference evidence="2 3" key="1">
    <citation type="submission" date="2024-09" db="EMBL/GenBank/DDBJ databases">
        <authorList>
            <person name="Sun Q."/>
            <person name="Mori K."/>
        </authorList>
    </citation>
    <scope>NUCLEOTIDE SEQUENCE [LARGE SCALE GENOMIC DNA]</scope>
    <source>
        <strain evidence="2 3">CCM 7792</strain>
    </source>
</reference>
<dbReference type="InterPro" id="IPR005186">
    <property type="entry name" value="FlaG"/>
</dbReference>
<evidence type="ECO:0000313" key="3">
    <source>
        <dbReference type="Proteomes" id="UP001589773"/>
    </source>
</evidence>
<dbReference type="PANTHER" id="PTHR37166">
    <property type="entry name" value="PROTEIN FLAG"/>
    <property type="match status" value="1"/>
</dbReference>